<dbReference type="HOGENOM" id="CLU_079909_2_1_12"/>
<feature type="transmembrane region" description="Helical" evidence="7">
    <location>
        <begin position="104"/>
        <end position="123"/>
    </location>
</feature>
<accession>H9UHL6</accession>
<comment type="subcellular location">
    <subcellularLocation>
        <location evidence="7">Cell inner membrane</location>
        <topology evidence="7">Multi-pass membrane protein</topology>
    </subcellularLocation>
    <subcellularLocation>
        <location evidence="1">Cell membrane</location>
        <topology evidence="1">Multi-pass membrane protein</topology>
    </subcellularLocation>
</comment>
<evidence type="ECO:0000256" key="7">
    <source>
        <dbReference type="RuleBase" id="RU362048"/>
    </source>
</evidence>
<dbReference type="NCBIfam" id="TIGR00427">
    <property type="entry name" value="NAAT family transporter"/>
    <property type="match status" value="1"/>
</dbReference>
<comment type="caution">
    <text evidence="7">Lacks conserved residue(s) required for the propagation of feature annotation.</text>
</comment>
<evidence type="ECO:0000256" key="1">
    <source>
        <dbReference type="ARBA" id="ARBA00004651"/>
    </source>
</evidence>
<evidence type="ECO:0000256" key="2">
    <source>
        <dbReference type="ARBA" id="ARBA00009784"/>
    </source>
</evidence>
<evidence type="ECO:0000313" key="9">
    <source>
        <dbReference type="Proteomes" id="UP000007383"/>
    </source>
</evidence>
<keyword evidence="9" id="KW-1185">Reference proteome</keyword>
<dbReference type="PANTHER" id="PTHR33508:SF1">
    <property type="entry name" value="UPF0056 MEMBRANE PROTEIN YHCE"/>
    <property type="match status" value="1"/>
</dbReference>
<gene>
    <name evidence="8" type="ordered locus">Spiaf_0920</name>
</gene>
<dbReference type="eggNOG" id="COG2095">
    <property type="taxonomic scope" value="Bacteria"/>
</dbReference>
<proteinExistence type="inferred from homology"/>
<evidence type="ECO:0000313" key="8">
    <source>
        <dbReference type="EMBL" id="AFG37009.1"/>
    </source>
</evidence>
<protein>
    <recommendedName>
        <fullName evidence="7">UPF0056 inner membrane protein</fullName>
    </recommendedName>
</protein>
<evidence type="ECO:0000256" key="6">
    <source>
        <dbReference type="ARBA" id="ARBA00023136"/>
    </source>
</evidence>
<feature type="transmembrane region" description="Helical" evidence="7">
    <location>
        <begin position="6"/>
        <end position="25"/>
    </location>
</feature>
<name>H9UHL6_SPIAZ</name>
<evidence type="ECO:0000256" key="3">
    <source>
        <dbReference type="ARBA" id="ARBA00022475"/>
    </source>
</evidence>
<dbReference type="OrthoDB" id="21094at2"/>
<sequence length="194" mass="20775">MFMSLFISLFFLLTPFFVLSTFLALTQEYEPRQRHKLAVEVAIGTMVVGAVIYLLGNHIFALFGINLHSFRMGTGILLMLSAINLVQGGDSGKLKGLDKGSISVVPLSIPITVGPATIGYLLVLSSEAVDTGEMVLTLTAFALAALCVGVMLYAASWIERVLGRSGLTILSKITGLILSALAAQMFMLGFTHFV</sequence>
<reference evidence="9" key="1">
    <citation type="journal article" date="2013" name="Stand. Genomic Sci.">
        <title>Complete genome sequence of the halophilic bacterium Spirochaeta africana type strain (Z-7692(T)) from the alkaline Lake Magadi in the East African Rift.</title>
        <authorList>
            <person name="Liolos K."/>
            <person name="Abt B."/>
            <person name="Scheuner C."/>
            <person name="Teshima H."/>
            <person name="Held B."/>
            <person name="Lapidus A."/>
            <person name="Nolan M."/>
            <person name="Lucas S."/>
            <person name="Deshpande S."/>
            <person name="Cheng J.F."/>
            <person name="Tapia R."/>
            <person name="Goodwin L.A."/>
            <person name="Pitluck S."/>
            <person name="Pagani I."/>
            <person name="Ivanova N."/>
            <person name="Mavromatis K."/>
            <person name="Mikhailova N."/>
            <person name="Huntemann M."/>
            <person name="Pati A."/>
            <person name="Chen A."/>
            <person name="Palaniappan K."/>
            <person name="Land M."/>
            <person name="Rohde M."/>
            <person name="Tindall B.J."/>
            <person name="Detter J.C."/>
            <person name="Goker M."/>
            <person name="Bristow J."/>
            <person name="Eisen J.A."/>
            <person name="Markowitz V."/>
            <person name="Hugenholtz P."/>
            <person name="Woyke T."/>
            <person name="Klenk H.P."/>
            <person name="Kyrpides N.C."/>
        </authorList>
    </citation>
    <scope>NUCLEOTIDE SEQUENCE</scope>
    <source>
        <strain evidence="9">ATCC 700263 / DSM 8902 / Z-7692</strain>
    </source>
</reference>
<comment type="similarity">
    <text evidence="2 7">Belongs to the UPF0056 (MarC) family.</text>
</comment>
<dbReference type="KEGG" id="sfc:Spiaf_0920"/>
<evidence type="ECO:0000256" key="4">
    <source>
        <dbReference type="ARBA" id="ARBA00022692"/>
    </source>
</evidence>
<feature type="transmembrane region" description="Helical" evidence="7">
    <location>
        <begin position="135"/>
        <end position="155"/>
    </location>
</feature>
<dbReference type="AlphaFoldDB" id="H9UHL6"/>
<feature type="transmembrane region" description="Helical" evidence="7">
    <location>
        <begin position="37"/>
        <end position="55"/>
    </location>
</feature>
<feature type="transmembrane region" description="Helical" evidence="7">
    <location>
        <begin position="167"/>
        <end position="190"/>
    </location>
</feature>
<dbReference type="PANTHER" id="PTHR33508">
    <property type="entry name" value="UPF0056 MEMBRANE PROTEIN YHCE"/>
    <property type="match status" value="1"/>
</dbReference>
<dbReference type="Proteomes" id="UP000007383">
    <property type="component" value="Chromosome"/>
</dbReference>
<keyword evidence="3" id="KW-1003">Cell membrane</keyword>
<dbReference type="InterPro" id="IPR002771">
    <property type="entry name" value="Multi_antbiot-R_MarC"/>
</dbReference>
<keyword evidence="6 7" id="KW-0472">Membrane</keyword>
<dbReference type="EMBL" id="CP003282">
    <property type="protein sequence ID" value="AFG37009.1"/>
    <property type="molecule type" value="Genomic_DNA"/>
</dbReference>
<organism evidence="8 9">
    <name type="scientific">Spirochaeta africana (strain ATCC 700263 / DSM 8902 / Z-7692)</name>
    <dbReference type="NCBI Taxonomy" id="889378"/>
    <lineage>
        <taxon>Bacteria</taxon>
        <taxon>Pseudomonadati</taxon>
        <taxon>Spirochaetota</taxon>
        <taxon>Spirochaetia</taxon>
        <taxon>Spirochaetales</taxon>
        <taxon>Spirochaetaceae</taxon>
        <taxon>Spirochaeta</taxon>
    </lineage>
</organism>
<dbReference type="STRING" id="889378.Spiaf_0920"/>
<keyword evidence="5 7" id="KW-1133">Transmembrane helix</keyword>
<evidence type="ECO:0000256" key="5">
    <source>
        <dbReference type="ARBA" id="ARBA00022989"/>
    </source>
</evidence>
<dbReference type="PATRIC" id="fig|889378.3.peg.920"/>
<keyword evidence="4 7" id="KW-0812">Transmembrane</keyword>
<dbReference type="GO" id="GO:0005886">
    <property type="term" value="C:plasma membrane"/>
    <property type="evidence" value="ECO:0007669"/>
    <property type="project" value="UniProtKB-SubCell"/>
</dbReference>
<dbReference type="Pfam" id="PF01914">
    <property type="entry name" value="MarC"/>
    <property type="match status" value="1"/>
</dbReference>